<evidence type="ECO:0000313" key="1">
    <source>
        <dbReference type="EMBL" id="KAK0167671.1"/>
    </source>
</evidence>
<sequence>MENIGAATIFTYWVRNQMPSTLRENLKKLELLQKEYSEIKLKNFSISDWIDAVYAASEINIELINFENLCNNKYIQATAVQATALKLSSPQIWKNEYFNNFNFLKCIVNTDISEYIPWNNGRLKTFLKKKSIPPKMQPSKILPTLIKMIDEKQNIECKEEKKKIKNKVVKKNDKYESD</sequence>
<gene>
    <name evidence="1" type="ORF">PV328_012451</name>
</gene>
<evidence type="ECO:0000313" key="2">
    <source>
        <dbReference type="Proteomes" id="UP001168990"/>
    </source>
</evidence>
<name>A0AA39FE16_9HYME</name>
<proteinExistence type="predicted"/>
<feature type="non-terminal residue" evidence="1">
    <location>
        <position position="178"/>
    </location>
</feature>
<comment type="caution">
    <text evidence="1">The sequence shown here is derived from an EMBL/GenBank/DDBJ whole genome shotgun (WGS) entry which is preliminary data.</text>
</comment>
<dbReference type="EMBL" id="JAQQBS010001367">
    <property type="protein sequence ID" value="KAK0167671.1"/>
    <property type="molecule type" value="Genomic_DNA"/>
</dbReference>
<reference evidence="1" key="2">
    <citation type="submission" date="2023-03" db="EMBL/GenBank/DDBJ databases">
        <authorList>
            <person name="Inwood S.N."/>
            <person name="Skelly J.G."/>
            <person name="Guhlin J."/>
            <person name="Harrop T.W.R."/>
            <person name="Goldson S.G."/>
            <person name="Dearden P.K."/>
        </authorList>
    </citation>
    <scope>NUCLEOTIDE SEQUENCE</scope>
    <source>
        <strain evidence="1">Irish</strain>
        <tissue evidence="1">Whole body</tissue>
    </source>
</reference>
<organism evidence="1 2">
    <name type="scientific">Microctonus aethiopoides</name>
    <dbReference type="NCBI Taxonomy" id="144406"/>
    <lineage>
        <taxon>Eukaryota</taxon>
        <taxon>Metazoa</taxon>
        <taxon>Ecdysozoa</taxon>
        <taxon>Arthropoda</taxon>
        <taxon>Hexapoda</taxon>
        <taxon>Insecta</taxon>
        <taxon>Pterygota</taxon>
        <taxon>Neoptera</taxon>
        <taxon>Endopterygota</taxon>
        <taxon>Hymenoptera</taxon>
        <taxon>Apocrita</taxon>
        <taxon>Ichneumonoidea</taxon>
        <taxon>Braconidae</taxon>
        <taxon>Euphorinae</taxon>
        <taxon>Microctonus</taxon>
    </lineage>
</organism>
<dbReference type="AlphaFoldDB" id="A0AA39FE16"/>
<dbReference type="Proteomes" id="UP001168990">
    <property type="component" value="Unassembled WGS sequence"/>
</dbReference>
<accession>A0AA39FE16</accession>
<keyword evidence="2" id="KW-1185">Reference proteome</keyword>
<protein>
    <submittedName>
        <fullName evidence="1">Uncharacterized protein</fullName>
    </submittedName>
</protein>
<reference evidence="1" key="1">
    <citation type="journal article" date="2023" name="bioRxiv">
        <title>Scaffold-level genome assemblies of two parasitoid biocontrol wasps reveal the parthenogenesis mechanism and an associated novel virus.</title>
        <authorList>
            <person name="Inwood S."/>
            <person name="Skelly J."/>
            <person name="Guhlin J."/>
            <person name="Harrop T."/>
            <person name="Goldson S."/>
            <person name="Dearden P."/>
        </authorList>
    </citation>
    <scope>NUCLEOTIDE SEQUENCE</scope>
    <source>
        <strain evidence="1">Irish</strain>
        <tissue evidence="1">Whole body</tissue>
    </source>
</reference>